<organism evidence="3">
    <name type="scientific">hydrothermal vent metagenome</name>
    <dbReference type="NCBI Taxonomy" id="652676"/>
    <lineage>
        <taxon>unclassified sequences</taxon>
        <taxon>metagenomes</taxon>
        <taxon>ecological metagenomes</taxon>
    </lineage>
</organism>
<proteinExistence type="predicted"/>
<dbReference type="InterPro" id="IPR008928">
    <property type="entry name" value="6-hairpin_glycosidase_sf"/>
</dbReference>
<name>A0A1W1DAB5_9ZZZZ</name>
<dbReference type="InterPro" id="IPR036249">
    <property type="entry name" value="Thioredoxin-like_sf"/>
</dbReference>
<dbReference type="Pfam" id="PF03190">
    <property type="entry name" value="Thioredox_DsbH"/>
    <property type="match status" value="1"/>
</dbReference>
<dbReference type="GO" id="GO:0005975">
    <property type="term" value="P:carbohydrate metabolic process"/>
    <property type="evidence" value="ECO:0007669"/>
    <property type="project" value="InterPro"/>
</dbReference>
<protein>
    <submittedName>
        <fullName evidence="3">Thymidylate kinase</fullName>
        <ecNumber evidence="3">2.7.4.9</ecNumber>
    </submittedName>
</protein>
<evidence type="ECO:0000259" key="2">
    <source>
        <dbReference type="Pfam" id="PF11412"/>
    </source>
</evidence>
<dbReference type="EC" id="2.7.4.9" evidence="3"/>
<dbReference type="CDD" id="cd02955">
    <property type="entry name" value="SSP411"/>
    <property type="match status" value="1"/>
</dbReference>
<evidence type="ECO:0000313" key="3">
    <source>
        <dbReference type="EMBL" id="SFV77583.1"/>
    </source>
</evidence>
<dbReference type="Gene3D" id="2.60.40.1250">
    <property type="entry name" value="Thiol:disulfide interchange protein DsbD, N-terminal domain"/>
    <property type="match status" value="1"/>
</dbReference>
<accession>A0A1W1DAB5</accession>
<feature type="domain" description="Thiol:disulfide interchange protein DsbD N-terminal" evidence="2">
    <location>
        <begin position="633"/>
        <end position="742"/>
    </location>
</feature>
<dbReference type="PANTHER" id="PTHR42899">
    <property type="entry name" value="SPERMATOGENESIS-ASSOCIATED PROTEIN 20"/>
    <property type="match status" value="1"/>
</dbReference>
<evidence type="ECO:0000259" key="1">
    <source>
        <dbReference type="Pfam" id="PF03190"/>
    </source>
</evidence>
<dbReference type="GO" id="GO:0004798">
    <property type="term" value="F:dTMP kinase activity"/>
    <property type="evidence" value="ECO:0007669"/>
    <property type="project" value="UniProtKB-EC"/>
</dbReference>
<dbReference type="InterPro" id="IPR024705">
    <property type="entry name" value="Ssp411"/>
</dbReference>
<dbReference type="AlphaFoldDB" id="A0A1W1DAB5"/>
<dbReference type="Pfam" id="PF11412">
    <property type="entry name" value="DsbD_N"/>
    <property type="match status" value="1"/>
</dbReference>
<dbReference type="SUPFAM" id="SSF52833">
    <property type="entry name" value="Thioredoxin-like"/>
    <property type="match status" value="1"/>
</dbReference>
<dbReference type="InterPro" id="IPR012341">
    <property type="entry name" value="6hp_glycosidase-like_sf"/>
</dbReference>
<dbReference type="SUPFAM" id="SSF48208">
    <property type="entry name" value="Six-hairpin glycosidases"/>
    <property type="match status" value="1"/>
</dbReference>
<feature type="domain" description="Spermatogenesis-associated protein 20-like TRX" evidence="1">
    <location>
        <begin position="39"/>
        <end position="193"/>
    </location>
</feature>
<dbReference type="Gene3D" id="3.40.30.10">
    <property type="entry name" value="Glutaredoxin"/>
    <property type="match status" value="1"/>
</dbReference>
<dbReference type="InterPro" id="IPR004879">
    <property type="entry name" value="Ssp411-like_TRX"/>
</dbReference>
<keyword evidence="3" id="KW-0418">Kinase</keyword>
<dbReference type="EMBL" id="FPHR01000029">
    <property type="protein sequence ID" value="SFV77583.1"/>
    <property type="molecule type" value="Genomic_DNA"/>
</dbReference>
<keyword evidence="3" id="KW-0808">Transferase</keyword>
<reference evidence="3" key="1">
    <citation type="submission" date="2016-10" db="EMBL/GenBank/DDBJ databases">
        <authorList>
            <person name="de Groot N.N."/>
        </authorList>
    </citation>
    <scope>NUCLEOTIDE SEQUENCE</scope>
</reference>
<sequence>MLAWAHPIAELEQAYLNKDKNYTPRTQHLDKQGRAIFSNHLILESSPYLLQHAHNPVNWYAFSDEAFDRAKKENKPVFISIGYATCHWCHVMEEESFDDIEVAQYLNQHFIAIKVDREIRPDIDAVYMNVAQSLNGYGGWPLNALLLPNGKAFFAGTYFPKTQLLDVLSQMASLWKNKQEKVINQANKIDNILNKTAAKTSNTINKDISTQAIQAMLASFDDLEGGFGDAPKFPHESMLLLLLDEHKRRPNIKQLNAIKTTLDTMASGGLYDVVGGGFHRYSTDNAWLIPHFEKMLYNQAQLSLVYTRAYQITQKPLYKRIAKHTLDYVLREMQDINGGFFSATDADSEGEEGTFFVWSIKELKETFSEDEFNAFDKWFDLSAHTDFEGDHIIRFKDIDSIKQSKFSQIDQLLNQLYKVRGKRILPLTDHKVLLSWNALMIPSLLEAGKIFNEDKYTKAGIKLAQYLHSHFNYNDQLYRVSTHNQPDTKALFEDYSYLADAYLSAYDHTNNNLWLNRTIQLVEIMNRQFWDTEQFGFNLTNANKYINANHKESFDGAIPSANAIAYNVLIKLNNRTAHKEYGVQAEQLLNVFADEINQDPTNHSSFVLGFNNKTRGEIANTAYAYNGRIHIDTQKNKHDQVAIKLTLAPLWHINSHQPLQKSLIATKVVSKDEKNWTIKHVNYPRGELAELGFSKEKISVYKGQVTMKIDLINHSNVYVLPTLDLTLQACSDTVCLPPTTVTLKP</sequence>
<dbReference type="InterPro" id="IPR036929">
    <property type="entry name" value="DsbDN_sf"/>
</dbReference>
<gene>
    <name evidence="3" type="ORF">MNB_SUP05-4-746</name>
</gene>
<dbReference type="PIRSF" id="PIRSF006402">
    <property type="entry name" value="UCP006402_thioredoxin"/>
    <property type="match status" value="1"/>
</dbReference>
<dbReference type="InterPro" id="IPR028250">
    <property type="entry name" value="DsbDN"/>
</dbReference>
<dbReference type="PANTHER" id="PTHR42899:SF1">
    <property type="entry name" value="SPERMATOGENESIS-ASSOCIATED PROTEIN 20"/>
    <property type="match status" value="1"/>
</dbReference>
<dbReference type="Gene3D" id="1.50.10.10">
    <property type="match status" value="1"/>
</dbReference>